<proteinExistence type="predicted"/>
<protein>
    <submittedName>
        <fullName evidence="1">Uncharacterized protein</fullName>
    </submittedName>
</protein>
<reference evidence="1 2" key="1">
    <citation type="submission" date="2018-08" db="EMBL/GenBank/DDBJ databases">
        <title>Actinomadura jelena sp. nov., a novel Actinomycete isolated from soil in Chad.</title>
        <authorList>
            <person name="Shi L."/>
        </authorList>
    </citation>
    <scope>NUCLEOTIDE SEQUENCE [LARGE SCALE GENOMIC DNA]</scope>
    <source>
        <strain evidence="1 2">NEAU-G17</strain>
    </source>
</reference>
<name>A0A372JSQ1_9ACTN</name>
<dbReference type="EMBL" id="QURH01000068">
    <property type="protein sequence ID" value="RFU43065.1"/>
    <property type="molecule type" value="Genomic_DNA"/>
</dbReference>
<evidence type="ECO:0000313" key="1">
    <source>
        <dbReference type="EMBL" id="RFU43065.1"/>
    </source>
</evidence>
<comment type="caution">
    <text evidence="1">The sequence shown here is derived from an EMBL/GenBank/DDBJ whole genome shotgun (WGS) entry which is preliminary data.</text>
</comment>
<dbReference type="RefSeq" id="WP_117356008.1">
    <property type="nucleotide sequence ID" value="NZ_QURH01000068.1"/>
</dbReference>
<dbReference type="AlphaFoldDB" id="A0A372JSQ1"/>
<organism evidence="1 2">
    <name type="scientific">Actinomadura logoneensis</name>
    <dbReference type="NCBI Taxonomy" id="2293572"/>
    <lineage>
        <taxon>Bacteria</taxon>
        <taxon>Bacillati</taxon>
        <taxon>Actinomycetota</taxon>
        <taxon>Actinomycetes</taxon>
        <taxon>Streptosporangiales</taxon>
        <taxon>Thermomonosporaceae</taxon>
        <taxon>Actinomadura</taxon>
    </lineage>
</organism>
<sequence>MSSGRARAASLRLIAAFLERDGAAVEEILRGRDVAELADMLESLAGLATLTTQAMALAGAAGPVAEGATQRRVVDLVSEVAGPVDGATAHLLWTAFAAGEASEAMADVPAVAVQLMAACAAVTGEDWSGWPPAALARQYRALADRTA</sequence>
<dbReference type="Proteomes" id="UP000261811">
    <property type="component" value="Unassembled WGS sequence"/>
</dbReference>
<accession>A0A372JSQ1</accession>
<evidence type="ECO:0000313" key="2">
    <source>
        <dbReference type="Proteomes" id="UP000261811"/>
    </source>
</evidence>
<gene>
    <name evidence="1" type="ORF">DZF91_03235</name>
</gene>
<keyword evidence="2" id="KW-1185">Reference proteome</keyword>